<dbReference type="GO" id="GO:0005739">
    <property type="term" value="C:mitochondrion"/>
    <property type="evidence" value="ECO:0007669"/>
    <property type="project" value="TreeGrafter"/>
</dbReference>
<dbReference type="PANTHER" id="PTHR31596:SF1">
    <property type="entry name" value="T-CELL ACTIVATION INHIBITOR, MITOCHONDRIAL"/>
    <property type="match status" value="1"/>
</dbReference>
<reference evidence="3" key="1">
    <citation type="submission" date="2025-08" db="UniProtKB">
        <authorList>
            <consortium name="Ensembl"/>
        </authorList>
    </citation>
    <scope>IDENTIFICATION</scope>
</reference>
<proteinExistence type="predicted"/>
<evidence type="ECO:0000256" key="1">
    <source>
        <dbReference type="SAM" id="SignalP"/>
    </source>
</evidence>
<dbReference type="PANTHER" id="PTHR31596">
    <property type="entry name" value="T-CELL ACTIVATION INHIBITOR, MITOCHONDRIAL"/>
    <property type="match status" value="1"/>
</dbReference>
<feature type="domain" description="DUF4460" evidence="2">
    <location>
        <begin position="22"/>
        <end position="108"/>
    </location>
</feature>
<keyword evidence="4" id="KW-1185">Reference proteome</keyword>
<protein>
    <recommendedName>
        <fullName evidence="2">DUF4460 domain-containing protein</fullName>
    </recommendedName>
</protein>
<evidence type="ECO:0000259" key="2">
    <source>
        <dbReference type="Pfam" id="PF14687"/>
    </source>
</evidence>
<dbReference type="Proteomes" id="UP000694383">
    <property type="component" value="Unplaced"/>
</dbReference>
<evidence type="ECO:0000313" key="3">
    <source>
        <dbReference type="Ensembl" id="ENSOSIP00000000019.1"/>
    </source>
</evidence>
<dbReference type="Ensembl" id="ENSOSIT00000000020.1">
    <property type="protein sequence ID" value="ENSOSIP00000000019.1"/>
    <property type="gene ID" value="ENSOSIG00000000019.1"/>
</dbReference>
<feature type="signal peptide" evidence="1">
    <location>
        <begin position="1"/>
        <end position="29"/>
    </location>
</feature>
<organism evidence="3 4">
    <name type="scientific">Oryzias sinensis</name>
    <name type="common">Chinese medaka</name>
    <dbReference type="NCBI Taxonomy" id="183150"/>
    <lineage>
        <taxon>Eukaryota</taxon>
        <taxon>Metazoa</taxon>
        <taxon>Chordata</taxon>
        <taxon>Craniata</taxon>
        <taxon>Vertebrata</taxon>
        <taxon>Euteleostomi</taxon>
        <taxon>Actinopterygii</taxon>
        <taxon>Neopterygii</taxon>
        <taxon>Teleostei</taxon>
        <taxon>Neoteleostei</taxon>
        <taxon>Acanthomorphata</taxon>
        <taxon>Ovalentaria</taxon>
        <taxon>Atherinomorphae</taxon>
        <taxon>Beloniformes</taxon>
        <taxon>Adrianichthyidae</taxon>
        <taxon>Oryziinae</taxon>
        <taxon>Oryzias</taxon>
    </lineage>
</organism>
<name>A0A8C7V7A8_9TELE</name>
<dbReference type="InterPro" id="IPR027986">
    <property type="entry name" value="TCAIM"/>
</dbReference>
<dbReference type="InterPro" id="IPR028031">
    <property type="entry name" value="DUF4460"/>
</dbReference>
<reference evidence="3" key="2">
    <citation type="submission" date="2025-09" db="UniProtKB">
        <authorList>
            <consortium name="Ensembl"/>
        </authorList>
    </citation>
    <scope>IDENTIFICATION</scope>
</reference>
<sequence length="139" mass="15883">MSVSAVLSTMRKCLLLPFLQFRALSGAEAVNALRPFYLAVHPDFFGQHPKEREVNENSLKRLNGYLESLQKSGSRHIEPTRLTFYMRDTKDSSNTQAEPPSSGKTVSMVLLKEGYVLGGYFTLWLVRRFPDRQLHPTHQ</sequence>
<dbReference type="AlphaFoldDB" id="A0A8C7V7A8"/>
<dbReference type="Pfam" id="PF14687">
    <property type="entry name" value="DUF4460"/>
    <property type="match status" value="1"/>
</dbReference>
<dbReference type="GeneTree" id="ENSGT00390000012832"/>
<accession>A0A8C7V7A8</accession>
<keyword evidence="1" id="KW-0732">Signal</keyword>
<evidence type="ECO:0000313" key="4">
    <source>
        <dbReference type="Proteomes" id="UP000694383"/>
    </source>
</evidence>
<feature type="chain" id="PRO_5034241285" description="DUF4460 domain-containing protein" evidence="1">
    <location>
        <begin position="30"/>
        <end position="139"/>
    </location>
</feature>